<keyword evidence="7" id="KW-1185">Reference proteome</keyword>
<evidence type="ECO:0000256" key="4">
    <source>
        <dbReference type="PROSITE-ProRule" id="PRU01015"/>
    </source>
</evidence>
<dbReference type="Gene3D" id="3.40.50.150">
    <property type="entry name" value="Vaccinia Virus protein VP39"/>
    <property type="match status" value="2"/>
</dbReference>
<dbReference type="Pfam" id="PF22528">
    <property type="entry name" value="PRMT_C"/>
    <property type="match status" value="1"/>
</dbReference>
<keyword evidence="1 4" id="KW-0489">Methyltransferase</keyword>
<proteinExistence type="predicted"/>
<dbReference type="InterPro" id="IPR055135">
    <property type="entry name" value="PRMT_dom"/>
</dbReference>
<dbReference type="PROSITE" id="PS51678">
    <property type="entry name" value="SAM_MT_PRMT"/>
    <property type="match status" value="1"/>
</dbReference>
<dbReference type="InterPro" id="IPR025799">
    <property type="entry name" value="Arg_MeTrfase"/>
</dbReference>
<dbReference type="FunFam" id="3.40.50.150:FF:000071">
    <property type="entry name" value="Protein arginine N-methyltransferase 7"/>
    <property type="match status" value="1"/>
</dbReference>
<dbReference type="CDD" id="cd02440">
    <property type="entry name" value="AdoMet_MTases"/>
    <property type="match status" value="1"/>
</dbReference>
<reference evidence="6" key="1">
    <citation type="submission" date="2019-03" db="EMBL/GenBank/DDBJ databases">
        <title>Improved annotation for the trematode Fasciola hepatica.</title>
        <authorList>
            <person name="Choi Y.-J."/>
            <person name="Martin J."/>
            <person name="Mitreva M."/>
        </authorList>
    </citation>
    <scope>NUCLEOTIDE SEQUENCE [LARGE SCALE GENOMIC DNA]</scope>
</reference>
<dbReference type="EMBL" id="JXXN02000239">
    <property type="protein sequence ID" value="THD28090.1"/>
    <property type="molecule type" value="Genomic_DNA"/>
</dbReference>
<evidence type="ECO:0000259" key="5">
    <source>
        <dbReference type="Pfam" id="PF22528"/>
    </source>
</evidence>
<sequence length="772" mass="86531">MNGDLSNSNSPFESTEYELVPQFNPTVGRTQWKPVRTDYDYAQEIALSGYGDMLHDSDRNQKYFEAIRVAIKHVRNTRPDVDVHVLDIGTGTGLLSMMAAFQDAKSVTACEAFRPMVGCAKAVLKDNGLDGRVQVVDKPSTKLSIPNDLPQRANLLVAELVDTELIGEACLSTYKHASESLITPDAVLVPHGADLYCQIVESPFLWSHHRLCQFDSTPHTGLTLGRFDPILHDMAITSCPGAPSVFDIQASELEAVNSEEPRILGDRQIRCLLEKPVLVKHFNFSPPADQIQLEYSSYITKTQDGAPLTAVRSGTAHAFIVWWRMNMEPTHTVPDISTAPAWACDPDSAWRDHWMQAVYFPRQPLTLMRGQKFQIAFRHDLLSLWFDFPSSDTFQSQPTSPPEFERPICNCGLHYSWPRTRIAHLHTADYQRTVTLLVDGLRAQLNRMTPRSVHIVVVSDCSLLPIFLSEALGLCFAGHTIRFDHIDSSACSFRFLNSVYNHVTEENQSPSIRLFDSTDSWIKSLRGYCAEQVESGTVHSVLVVAEPFAVAATLPWDAMHFWYAFHEIRNAFPGLDVHLFSPLRLRIWGVLVEFDQLWKIRAPIGADCEGFNLSAFDRLVQPAMRQTQAAVEPQPLWEYGGEARSEPQLVFDLDLATLEANSQVIHHPAAHLQSVSSEQSTIINGIAFWSEWLVPNVGHADRGSHWYAPAGPELSIRSGERIRWKSTGVQQGVTLFPTALFTDCQKPRSVPVSVSFHVPIGEFQFALDTSEQ</sequence>
<dbReference type="GO" id="GO:0016274">
    <property type="term" value="F:protein-arginine N-methyltransferase activity"/>
    <property type="evidence" value="ECO:0007669"/>
    <property type="project" value="InterPro"/>
</dbReference>
<evidence type="ECO:0000256" key="3">
    <source>
        <dbReference type="ARBA" id="ARBA00022691"/>
    </source>
</evidence>
<dbReference type="Gene3D" id="2.70.160.11">
    <property type="entry name" value="Hnrnp arginine n-methyltransferase1"/>
    <property type="match status" value="2"/>
</dbReference>
<evidence type="ECO:0000256" key="1">
    <source>
        <dbReference type="ARBA" id="ARBA00022603"/>
    </source>
</evidence>
<dbReference type="Pfam" id="PF06325">
    <property type="entry name" value="PrmA"/>
    <property type="match status" value="1"/>
</dbReference>
<dbReference type="Proteomes" id="UP000230066">
    <property type="component" value="Unassembled WGS sequence"/>
</dbReference>
<comment type="caution">
    <text evidence="6">The sequence shown here is derived from an EMBL/GenBank/DDBJ whole genome shotgun (WGS) entry which is preliminary data.</text>
</comment>
<accession>A0A4E0S3T9</accession>
<dbReference type="GO" id="GO:0032259">
    <property type="term" value="P:methylation"/>
    <property type="evidence" value="ECO:0007669"/>
    <property type="project" value="UniProtKB-KW"/>
</dbReference>
<name>A0A4E0S3T9_FASHE</name>
<evidence type="ECO:0000256" key="2">
    <source>
        <dbReference type="ARBA" id="ARBA00022679"/>
    </source>
</evidence>
<evidence type="ECO:0000313" key="6">
    <source>
        <dbReference type="EMBL" id="THD28090.1"/>
    </source>
</evidence>
<evidence type="ECO:0000313" key="7">
    <source>
        <dbReference type="Proteomes" id="UP000230066"/>
    </source>
</evidence>
<gene>
    <name evidence="6" type="ORF">D915_001034</name>
</gene>
<dbReference type="AlphaFoldDB" id="A0A4E0S3T9"/>
<organism evidence="6 7">
    <name type="scientific">Fasciola hepatica</name>
    <name type="common">Liver fluke</name>
    <dbReference type="NCBI Taxonomy" id="6192"/>
    <lineage>
        <taxon>Eukaryota</taxon>
        <taxon>Metazoa</taxon>
        <taxon>Spiralia</taxon>
        <taxon>Lophotrochozoa</taxon>
        <taxon>Platyhelminthes</taxon>
        <taxon>Trematoda</taxon>
        <taxon>Digenea</taxon>
        <taxon>Plagiorchiida</taxon>
        <taxon>Echinostomata</taxon>
        <taxon>Echinostomatoidea</taxon>
        <taxon>Fasciolidae</taxon>
        <taxon>Fasciola</taxon>
    </lineage>
</organism>
<keyword evidence="3 4" id="KW-0949">S-adenosyl-L-methionine</keyword>
<dbReference type="PANTHER" id="PTHR11006">
    <property type="entry name" value="PROTEIN ARGININE N-METHYLTRANSFERASE"/>
    <property type="match status" value="1"/>
</dbReference>
<dbReference type="GO" id="GO:0042054">
    <property type="term" value="F:histone methyltransferase activity"/>
    <property type="evidence" value="ECO:0007669"/>
    <property type="project" value="TreeGrafter"/>
</dbReference>
<keyword evidence="2 4" id="KW-0808">Transferase</keyword>
<dbReference type="InterPro" id="IPR029063">
    <property type="entry name" value="SAM-dependent_MTases_sf"/>
</dbReference>
<dbReference type="SUPFAM" id="SSF53335">
    <property type="entry name" value="S-adenosyl-L-methionine-dependent methyltransferases"/>
    <property type="match status" value="1"/>
</dbReference>
<protein>
    <submittedName>
        <fullName evidence="6">Protein arginine N-methyltransferase 7</fullName>
    </submittedName>
</protein>
<feature type="domain" description="Protein arginine N-methyltransferase" evidence="5">
    <location>
        <begin position="274"/>
        <end position="387"/>
    </location>
</feature>
<dbReference type="PANTHER" id="PTHR11006:SF4">
    <property type="entry name" value="PROTEIN ARGININE N-METHYLTRANSFERASE 7"/>
    <property type="match status" value="1"/>
</dbReference>